<evidence type="ECO:0000256" key="6">
    <source>
        <dbReference type="ARBA" id="ARBA00023136"/>
    </source>
</evidence>
<feature type="transmembrane region" description="Helical" evidence="9">
    <location>
        <begin position="5"/>
        <end position="22"/>
    </location>
</feature>
<feature type="transmembrane region" description="Helical" evidence="9">
    <location>
        <begin position="34"/>
        <end position="52"/>
    </location>
</feature>
<keyword evidence="11" id="KW-1185">Reference proteome</keyword>
<evidence type="ECO:0000256" key="1">
    <source>
        <dbReference type="ARBA" id="ARBA00004651"/>
    </source>
</evidence>
<accession>A0ABT9BGP4</accession>
<evidence type="ECO:0000256" key="2">
    <source>
        <dbReference type="ARBA" id="ARBA00022448"/>
    </source>
</evidence>
<evidence type="ECO:0000256" key="5">
    <source>
        <dbReference type="ARBA" id="ARBA00022989"/>
    </source>
</evidence>
<feature type="transmembrane region" description="Helical" evidence="9">
    <location>
        <begin position="59"/>
        <end position="80"/>
    </location>
</feature>
<evidence type="ECO:0000256" key="4">
    <source>
        <dbReference type="ARBA" id="ARBA00022692"/>
    </source>
</evidence>
<proteinExistence type="inferred from homology"/>
<keyword evidence="6 9" id="KW-0472">Membrane</keyword>
<dbReference type="Pfam" id="PF00893">
    <property type="entry name" value="Multi_Drug_Res"/>
    <property type="match status" value="1"/>
</dbReference>
<dbReference type="Gene3D" id="1.10.3730.20">
    <property type="match status" value="1"/>
</dbReference>
<dbReference type="RefSeq" id="WP_305008857.1">
    <property type="nucleotide sequence ID" value="NZ_JAUQSY010000019.1"/>
</dbReference>
<evidence type="ECO:0000313" key="10">
    <source>
        <dbReference type="EMBL" id="MDO7877429.1"/>
    </source>
</evidence>
<dbReference type="EMBL" id="JAUQSY010000019">
    <property type="protein sequence ID" value="MDO7877429.1"/>
    <property type="molecule type" value="Genomic_DNA"/>
</dbReference>
<gene>
    <name evidence="10" type="ORF">Q5H93_21995</name>
</gene>
<organism evidence="10 11">
    <name type="scientific">Hymenobacter aranciens</name>
    <dbReference type="NCBI Taxonomy" id="3063996"/>
    <lineage>
        <taxon>Bacteria</taxon>
        <taxon>Pseudomonadati</taxon>
        <taxon>Bacteroidota</taxon>
        <taxon>Cytophagia</taxon>
        <taxon>Cytophagales</taxon>
        <taxon>Hymenobacteraceae</taxon>
        <taxon>Hymenobacter</taxon>
    </lineage>
</organism>
<reference evidence="10" key="1">
    <citation type="submission" date="2023-07" db="EMBL/GenBank/DDBJ databases">
        <authorList>
            <person name="Kim M.K."/>
        </authorList>
    </citation>
    <scope>NUCLEOTIDE SEQUENCE</scope>
    <source>
        <strain evidence="10">ASUV-10-1</strain>
    </source>
</reference>
<dbReference type="SUPFAM" id="SSF103481">
    <property type="entry name" value="Multidrug resistance efflux transporter EmrE"/>
    <property type="match status" value="1"/>
</dbReference>
<dbReference type="PANTHER" id="PTHR30561">
    <property type="entry name" value="SMR FAMILY PROTON-DEPENDENT DRUG EFFLUX TRANSPORTER SUGE"/>
    <property type="match status" value="1"/>
</dbReference>
<evidence type="ECO:0000256" key="9">
    <source>
        <dbReference type="SAM" id="Phobius"/>
    </source>
</evidence>
<keyword evidence="5 9" id="KW-1133">Transmembrane helix</keyword>
<evidence type="ECO:0000256" key="8">
    <source>
        <dbReference type="RuleBase" id="RU003942"/>
    </source>
</evidence>
<name>A0ABT9BGP4_9BACT</name>
<comment type="caution">
    <text evidence="10">The sequence shown here is derived from an EMBL/GenBank/DDBJ whole genome shotgun (WGS) entry which is preliminary data.</text>
</comment>
<evidence type="ECO:0000256" key="3">
    <source>
        <dbReference type="ARBA" id="ARBA00022475"/>
    </source>
</evidence>
<evidence type="ECO:0000256" key="7">
    <source>
        <dbReference type="ARBA" id="ARBA00038032"/>
    </source>
</evidence>
<keyword evidence="3" id="KW-1003">Cell membrane</keyword>
<dbReference type="InterPro" id="IPR000390">
    <property type="entry name" value="Small_drug/metabolite_transptr"/>
</dbReference>
<comment type="similarity">
    <text evidence="7 8">Belongs to the drug/metabolite transporter (DMT) superfamily. Small multidrug resistance (SMR) (TC 2.A.7.1) family.</text>
</comment>
<dbReference type="InterPro" id="IPR045324">
    <property type="entry name" value="Small_multidrug_res"/>
</dbReference>
<dbReference type="PANTHER" id="PTHR30561:SF1">
    <property type="entry name" value="MULTIDRUG TRANSPORTER EMRE"/>
    <property type="match status" value="1"/>
</dbReference>
<sequence length="109" mass="12081">MQFRYLYLALTIVFDSLGIAFLNKAEGTTHLRFLALGLLLLNMGLVSLSYTLKYMDVTIANTTFAGVSSVLIAAIGYYWFGERYSMFQYCCLALVLFGLAGLHLTGVSK</sequence>
<comment type="subcellular location">
    <subcellularLocation>
        <location evidence="1 8">Cell membrane</location>
        <topology evidence="1 8">Multi-pass membrane protein</topology>
    </subcellularLocation>
</comment>
<keyword evidence="4 8" id="KW-0812">Transmembrane</keyword>
<dbReference type="Proteomes" id="UP001176429">
    <property type="component" value="Unassembled WGS sequence"/>
</dbReference>
<evidence type="ECO:0000313" key="11">
    <source>
        <dbReference type="Proteomes" id="UP001176429"/>
    </source>
</evidence>
<keyword evidence="2" id="KW-0813">Transport</keyword>
<dbReference type="InterPro" id="IPR037185">
    <property type="entry name" value="EmrE-like"/>
</dbReference>
<protein>
    <submittedName>
        <fullName evidence="10">SMR family transporter</fullName>
    </submittedName>
</protein>
<feature type="transmembrane region" description="Helical" evidence="9">
    <location>
        <begin position="86"/>
        <end position="107"/>
    </location>
</feature>